<name>A0A2K8T1W0_9NOSO</name>
<accession>A0A2K8T1W0</accession>
<keyword evidence="2" id="KW-0489">Methyltransferase</keyword>
<keyword evidence="2" id="KW-0808">Transferase</keyword>
<reference evidence="2 3" key="1">
    <citation type="submission" date="2017-11" db="EMBL/GenBank/DDBJ databases">
        <title>Complete genome of a free-living desiccation-tolerant cyanobacterium and its photosynthetic adaptation to extreme terrestrial habitat.</title>
        <authorList>
            <person name="Shang J."/>
        </authorList>
    </citation>
    <scope>NUCLEOTIDE SEQUENCE [LARGE SCALE GENOMIC DNA]</scope>
    <source>
        <strain evidence="2 3">CCNUN1</strain>
    </source>
</reference>
<dbReference type="AlphaFoldDB" id="A0A2K8T1W0"/>
<feature type="region of interest" description="Disordered" evidence="1">
    <location>
        <begin position="137"/>
        <end position="157"/>
    </location>
</feature>
<dbReference type="EMBL" id="CP024785">
    <property type="protein sequence ID" value="AUB41649.1"/>
    <property type="molecule type" value="Genomic_DNA"/>
</dbReference>
<keyword evidence="3" id="KW-1185">Reference proteome</keyword>
<protein>
    <submittedName>
        <fullName evidence="2">Site-specific DNA-cytosine methylase</fullName>
    </submittedName>
</protein>
<feature type="compositionally biased region" description="Low complexity" evidence="1">
    <location>
        <begin position="11"/>
        <end position="21"/>
    </location>
</feature>
<dbReference type="Proteomes" id="UP000232003">
    <property type="component" value="Chromosome"/>
</dbReference>
<dbReference type="RefSeq" id="WP_100902001.1">
    <property type="nucleotide sequence ID" value="NZ_CAWNNC010000001.1"/>
</dbReference>
<evidence type="ECO:0000256" key="1">
    <source>
        <dbReference type="SAM" id="MobiDB-lite"/>
    </source>
</evidence>
<dbReference type="GO" id="GO:0008168">
    <property type="term" value="F:methyltransferase activity"/>
    <property type="evidence" value="ECO:0007669"/>
    <property type="project" value="UniProtKB-KW"/>
</dbReference>
<evidence type="ECO:0000313" key="2">
    <source>
        <dbReference type="EMBL" id="AUB41649.1"/>
    </source>
</evidence>
<feature type="compositionally biased region" description="Basic residues" evidence="1">
    <location>
        <begin position="1"/>
        <end position="10"/>
    </location>
</feature>
<dbReference type="GO" id="GO:0032259">
    <property type="term" value="P:methylation"/>
    <property type="evidence" value="ECO:0007669"/>
    <property type="project" value="UniProtKB-KW"/>
</dbReference>
<sequence>MAKPSSKSKKSTFSSSTDSTSPDNLAQEEDHPATATITVTAVEIPELTEQEISDRLHLERKVERAFFEAGKALAQLRDRRLYRSTHRTFEEYCRDRFGYTHRRVNYLIAGSVVFDNIVTGTNCSQNEEVDKTGTNCSQNGEVDETGTNCSQNEEVDKTRPNLSRILPTNEGQVRPLAKLEPQQQVKVWQRAVQEAGGKVPSARIVTDVVQKIMERTRIPNTYQTGEVCQILVKDNPELRGKGGCWGIISQVNDFSCTVKLWDGEYTVGLQYLKSYNYLPAECEQMQLISDRITRLRQNENLEEAGRAVLKYLGELKRPYLIQVEQKLLSLIELECEMEG</sequence>
<dbReference type="OrthoDB" id="505288at2"/>
<proteinExistence type="predicted"/>
<dbReference type="KEGG" id="nfl:COO91_07701"/>
<gene>
    <name evidence="2" type="ORF">COO91_07701</name>
</gene>
<evidence type="ECO:0000313" key="3">
    <source>
        <dbReference type="Proteomes" id="UP000232003"/>
    </source>
</evidence>
<feature type="compositionally biased region" description="Polar residues" evidence="1">
    <location>
        <begin position="137"/>
        <end position="152"/>
    </location>
</feature>
<feature type="region of interest" description="Disordered" evidence="1">
    <location>
        <begin position="1"/>
        <end position="34"/>
    </location>
</feature>
<organism evidence="2 3">
    <name type="scientific">Nostoc flagelliforme CCNUN1</name>
    <dbReference type="NCBI Taxonomy" id="2038116"/>
    <lineage>
        <taxon>Bacteria</taxon>
        <taxon>Bacillati</taxon>
        <taxon>Cyanobacteriota</taxon>
        <taxon>Cyanophyceae</taxon>
        <taxon>Nostocales</taxon>
        <taxon>Nostocaceae</taxon>
        <taxon>Nostoc</taxon>
    </lineage>
</organism>